<dbReference type="GeneID" id="43616200"/>
<proteinExistence type="predicted"/>
<dbReference type="RefSeq" id="XP_066008924.1">
    <property type="nucleotide sequence ID" value="XM_066151394.1"/>
</dbReference>
<dbReference type="EMBL" id="ANPB02000003">
    <property type="protein sequence ID" value="KAF4485888.1"/>
    <property type="molecule type" value="Genomic_DNA"/>
</dbReference>
<organism evidence="1 2">
    <name type="scientific">Colletotrichum fructicola (strain Nara gc5)</name>
    <name type="common">Anthracnose fungus</name>
    <name type="synonym">Colletotrichum gloeosporioides (strain Nara gc5)</name>
    <dbReference type="NCBI Taxonomy" id="1213859"/>
    <lineage>
        <taxon>Eukaryota</taxon>
        <taxon>Fungi</taxon>
        <taxon>Dikarya</taxon>
        <taxon>Ascomycota</taxon>
        <taxon>Pezizomycotina</taxon>
        <taxon>Sordariomycetes</taxon>
        <taxon>Hypocreomycetidae</taxon>
        <taxon>Glomerellales</taxon>
        <taxon>Glomerellaceae</taxon>
        <taxon>Colletotrichum</taxon>
        <taxon>Colletotrichum gloeosporioides species complex</taxon>
    </lineage>
</organism>
<reference evidence="1 2" key="1">
    <citation type="submission" date="2012-08" db="EMBL/GenBank/DDBJ databases">
        <authorList>
            <person name="Gan P.H.P."/>
            <person name="Ikeda K."/>
            <person name="Irieda H."/>
            <person name="Narusaka M."/>
            <person name="O'Connell R.J."/>
            <person name="Narusaka Y."/>
            <person name="Takano Y."/>
            <person name="Kubo Y."/>
            <person name="Shirasu K."/>
        </authorList>
    </citation>
    <scope>NUCLEOTIDE SEQUENCE [LARGE SCALE GENOMIC DNA]</scope>
    <source>
        <strain evidence="1 2">Nara gc5</strain>
    </source>
</reference>
<name>A0A7J6J782_COLFN</name>
<gene>
    <name evidence="1" type="ORF">CGGC5_v005110</name>
</gene>
<dbReference type="Proteomes" id="UP000011096">
    <property type="component" value="Unassembled WGS sequence"/>
</dbReference>
<dbReference type="OrthoDB" id="5241242at2759"/>
<accession>A0A7J6J782</accession>
<sequence length="321" mass="36755">MVRPGTIHIEDVQDHGTRQHAVQRDFGKHLAHTAERNIHIVRCPLFEHRIIQHVDEHYTVEHHISKHIFFKHVIVGFIIVEPLIVKHIIIKHAIFKHFVIEHLVIKNIISEHLIFKQLIVKPLVFYVHVRKFYKCYPVKHLIIGFVVIAHFIVKQHIAKLHNVYGDFHKFYGNYIVKHIEQFILRPNGANPWILYRTTIETGVVGVYDHPQDGNKYAFTPFYSGVQSGFIAQVLVGLTVGRPYRLMFYYGLGILTQTGAYGNLGNTPAGEYQLSDQIYTPDSGYNANPAFQVAISCADTANPAVADFLLDNFSLTDSTQCP</sequence>
<protein>
    <submittedName>
        <fullName evidence="1">Uncharacterized protein</fullName>
    </submittedName>
</protein>
<dbReference type="AlphaFoldDB" id="A0A7J6J782"/>
<evidence type="ECO:0000313" key="1">
    <source>
        <dbReference type="EMBL" id="KAF4485888.1"/>
    </source>
</evidence>
<reference evidence="1 2" key="2">
    <citation type="submission" date="2020-04" db="EMBL/GenBank/DDBJ databases">
        <title>Genome sequencing and assembly of multiple isolates from the Colletotrichum gloeosporioides species complex.</title>
        <authorList>
            <person name="Gan P."/>
            <person name="Shirasu K."/>
        </authorList>
    </citation>
    <scope>NUCLEOTIDE SEQUENCE [LARGE SCALE GENOMIC DNA]</scope>
    <source>
        <strain evidence="1 2">Nara gc5</strain>
    </source>
</reference>
<evidence type="ECO:0000313" key="2">
    <source>
        <dbReference type="Proteomes" id="UP000011096"/>
    </source>
</evidence>
<comment type="caution">
    <text evidence="1">The sequence shown here is derived from an EMBL/GenBank/DDBJ whole genome shotgun (WGS) entry which is preliminary data.</text>
</comment>
<keyword evidence="2" id="KW-1185">Reference proteome</keyword>
<dbReference type="InParanoid" id="A0A7J6J782"/>